<dbReference type="HOGENOM" id="CLU_1513291_0_0_1"/>
<dbReference type="GeneID" id="17262810"/>
<dbReference type="AlphaFoldDB" id="A0A0D3JD10"/>
<dbReference type="RefSeq" id="XP_005769094.1">
    <property type="nucleotide sequence ID" value="XM_005769037.1"/>
</dbReference>
<accession>A0A0D3JD10</accession>
<name>A0A0D3JD10_EMIH1</name>
<keyword evidence="2" id="KW-1185">Reference proteome</keyword>
<protein>
    <submittedName>
        <fullName evidence="1">Uncharacterized protein</fullName>
    </submittedName>
</protein>
<dbReference type="KEGG" id="ehx:EMIHUDRAFT_241218"/>
<organism evidence="1 2">
    <name type="scientific">Emiliania huxleyi (strain CCMP1516)</name>
    <dbReference type="NCBI Taxonomy" id="280463"/>
    <lineage>
        <taxon>Eukaryota</taxon>
        <taxon>Haptista</taxon>
        <taxon>Haptophyta</taxon>
        <taxon>Prymnesiophyceae</taxon>
        <taxon>Isochrysidales</taxon>
        <taxon>Noelaerhabdaceae</taxon>
        <taxon>Emiliania</taxon>
    </lineage>
</organism>
<reference evidence="2" key="1">
    <citation type="journal article" date="2013" name="Nature">
        <title>Pan genome of the phytoplankton Emiliania underpins its global distribution.</title>
        <authorList>
            <person name="Read B.A."/>
            <person name="Kegel J."/>
            <person name="Klute M.J."/>
            <person name="Kuo A."/>
            <person name="Lefebvre S.C."/>
            <person name="Maumus F."/>
            <person name="Mayer C."/>
            <person name="Miller J."/>
            <person name="Monier A."/>
            <person name="Salamov A."/>
            <person name="Young J."/>
            <person name="Aguilar M."/>
            <person name="Claverie J.M."/>
            <person name="Frickenhaus S."/>
            <person name="Gonzalez K."/>
            <person name="Herman E.K."/>
            <person name="Lin Y.C."/>
            <person name="Napier J."/>
            <person name="Ogata H."/>
            <person name="Sarno A.F."/>
            <person name="Shmutz J."/>
            <person name="Schroeder D."/>
            <person name="de Vargas C."/>
            <person name="Verret F."/>
            <person name="von Dassow P."/>
            <person name="Valentin K."/>
            <person name="Van de Peer Y."/>
            <person name="Wheeler G."/>
            <person name="Dacks J.B."/>
            <person name="Delwiche C.F."/>
            <person name="Dyhrman S.T."/>
            <person name="Glockner G."/>
            <person name="John U."/>
            <person name="Richards T."/>
            <person name="Worden A.Z."/>
            <person name="Zhang X."/>
            <person name="Grigoriev I.V."/>
            <person name="Allen A.E."/>
            <person name="Bidle K."/>
            <person name="Borodovsky M."/>
            <person name="Bowler C."/>
            <person name="Brownlee C."/>
            <person name="Cock J.M."/>
            <person name="Elias M."/>
            <person name="Gladyshev V.N."/>
            <person name="Groth M."/>
            <person name="Guda C."/>
            <person name="Hadaegh A."/>
            <person name="Iglesias-Rodriguez M.D."/>
            <person name="Jenkins J."/>
            <person name="Jones B.M."/>
            <person name="Lawson T."/>
            <person name="Leese F."/>
            <person name="Lindquist E."/>
            <person name="Lobanov A."/>
            <person name="Lomsadze A."/>
            <person name="Malik S.B."/>
            <person name="Marsh M.E."/>
            <person name="Mackinder L."/>
            <person name="Mock T."/>
            <person name="Mueller-Roeber B."/>
            <person name="Pagarete A."/>
            <person name="Parker M."/>
            <person name="Probert I."/>
            <person name="Quesneville H."/>
            <person name="Raines C."/>
            <person name="Rensing S.A."/>
            <person name="Riano-Pachon D.M."/>
            <person name="Richier S."/>
            <person name="Rokitta S."/>
            <person name="Shiraiwa Y."/>
            <person name="Soanes D.M."/>
            <person name="van der Giezen M."/>
            <person name="Wahlund T.M."/>
            <person name="Williams B."/>
            <person name="Wilson W."/>
            <person name="Wolfe G."/>
            <person name="Wurch L.L."/>
        </authorList>
    </citation>
    <scope>NUCLEOTIDE SEQUENCE</scope>
</reference>
<evidence type="ECO:0000313" key="1">
    <source>
        <dbReference type="EnsemblProtists" id="EOD21395"/>
    </source>
</evidence>
<dbReference type="EnsemblProtists" id="EOD21395">
    <property type="protein sequence ID" value="EOD21395"/>
    <property type="gene ID" value="EMIHUDRAFT_241218"/>
</dbReference>
<proteinExistence type="predicted"/>
<dbReference type="KEGG" id="ehx:EMIHUDRAFT_244821"/>
<dbReference type="RefSeq" id="XP_005773824.1">
    <property type="nucleotide sequence ID" value="XM_005773767.1"/>
</dbReference>
<sequence length="178" mass="18294">MLSFINAGLALRSSGYPLHPPPPVRTTAVRPAPAAVEQAAALASISAAALGGAAISETLTPSSFDMLASAGLFNEDVLYTDWMMDKIDALSPACWLVAAALVAGNFAAPLMVAKPGSPSPWRKASPAAGEATPDPLEEAWACVRDEVQGFVCGATSFDSSEDGDGLICIDVDGRWVCA</sequence>
<dbReference type="PaxDb" id="2903-EOD16665"/>
<dbReference type="Proteomes" id="UP000013827">
    <property type="component" value="Unassembled WGS sequence"/>
</dbReference>
<dbReference type="EnsemblProtists" id="EOD16665">
    <property type="protein sequence ID" value="EOD16665"/>
    <property type="gene ID" value="EMIHUDRAFT_244821"/>
</dbReference>
<reference evidence="1" key="2">
    <citation type="submission" date="2024-10" db="UniProtKB">
        <authorList>
            <consortium name="EnsemblProtists"/>
        </authorList>
    </citation>
    <scope>IDENTIFICATION</scope>
</reference>
<evidence type="ECO:0000313" key="2">
    <source>
        <dbReference type="Proteomes" id="UP000013827"/>
    </source>
</evidence>
<dbReference type="GeneID" id="17266962"/>